<accession>A0A255Z370</accession>
<dbReference type="SUPFAM" id="SSF53474">
    <property type="entry name" value="alpha/beta-Hydrolases"/>
    <property type="match status" value="1"/>
</dbReference>
<comment type="caution">
    <text evidence="2">The sequence shown here is derived from an EMBL/GenBank/DDBJ whole genome shotgun (WGS) entry which is preliminary data.</text>
</comment>
<sequence length="424" mass="47469">MDIKRFLNVWQQDAQQIMPLSPANFPKVLTGKEAIYNQYKSLPGNFTSMRFPREIYPTSNPDVVIVKYAGIIPLKSGGTYNNNYVGIFELKNGKISTFTEYFDPVILSETFGMQLESNFNVKTTEASVEKVSFISEGLILKGNLYLPAGFDASKQYPAVIVTGSWTSVKEQMAGLYAQKLAQQGFVALAFDFRYWGESEGQPRQYENPEAKTIDIKNAATYLLSLPYVNSNELSGLSICASAGYMAKAVSEDTRIKKLVTVAGWLHTPLVAKMIYDNWPDKYEGLIAKGNAAAEKFRKTGTTDYVVACSDTNPNAAMYVPNGIFPYYIDPALGAIPEYTNNFALMSWPKWLQYDAIASSHNISQPVYMIHSEKAALPDGARQFYSNLKGSKKTEWINEYSQMEFYYKEDAVNTAVTKAAEWLKS</sequence>
<evidence type="ECO:0000313" key="2">
    <source>
        <dbReference type="EMBL" id="OYQ35110.1"/>
    </source>
</evidence>
<keyword evidence="3" id="KW-1185">Reference proteome</keyword>
<evidence type="ECO:0000259" key="1">
    <source>
        <dbReference type="Pfam" id="PF12680"/>
    </source>
</evidence>
<dbReference type="Pfam" id="PF12680">
    <property type="entry name" value="SnoaL_2"/>
    <property type="match status" value="1"/>
</dbReference>
<dbReference type="RefSeq" id="WP_094415539.1">
    <property type="nucleotide sequence ID" value="NZ_NOXV01000286.1"/>
</dbReference>
<dbReference type="Proteomes" id="UP000216605">
    <property type="component" value="Unassembled WGS sequence"/>
</dbReference>
<dbReference type="InterPro" id="IPR029058">
    <property type="entry name" value="AB_hydrolase_fold"/>
</dbReference>
<proteinExistence type="predicted"/>
<dbReference type="InterPro" id="IPR032710">
    <property type="entry name" value="NTF2-like_dom_sf"/>
</dbReference>
<protein>
    <recommendedName>
        <fullName evidence="1">SnoaL-like domain-containing protein</fullName>
    </recommendedName>
</protein>
<organism evidence="2 3">
    <name type="scientific">Flavobacterium cyanobacteriorum</name>
    <dbReference type="NCBI Taxonomy" id="2022802"/>
    <lineage>
        <taxon>Bacteria</taxon>
        <taxon>Pseudomonadati</taxon>
        <taxon>Bacteroidota</taxon>
        <taxon>Flavobacteriia</taxon>
        <taxon>Flavobacteriales</taxon>
        <taxon>Flavobacteriaceae</taxon>
        <taxon>Flavobacterium</taxon>
    </lineage>
</organism>
<reference evidence="2 3" key="1">
    <citation type="submission" date="2017-07" db="EMBL/GenBank/DDBJ databases">
        <title>Flavobacterium cyanobacteriorum sp. nov., isolated from cyanobacterial aggregates in a eutrophic lake.</title>
        <authorList>
            <person name="Cai H."/>
        </authorList>
    </citation>
    <scope>NUCLEOTIDE SEQUENCE [LARGE SCALE GENOMIC DNA]</scope>
    <source>
        <strain evidence="2 3">TH021</strain>
    </source>
</reference>
<name>A0A255Z370_9FLAO</name>
<gene>
    <name evidence="2" type="ORF">CHU92_11055</name>
</gene>
<dbReference type="InterPro" id="IPR037401">
    <property type="entry name" value="SnoaL-like"/>
</dbReference>
<dbReference type="Gene3D" id="1.10.10.800">
    <property type="match status" value="1"/>
</dbReference>
<dbReference type="Gene3D" id="3.10.450.50">
    <property type="match status" value="1"/>
</dbReference>
<dbReference type="Gene3D" id="3.40.50.1820">
    <property type="entry name" value="alpha/beta hydrolase"/>
    <property type="match status" value="1"/>
</dbReference>
<dbReference type="SUPFAM" id="SSF54427">
    <property type="entry name" value="NTF2-like"/>
    <property type="match status" value="1"/>
</dbReference>
<dbReference type="AlphaFoldDB" id="A0A255Z370"/>
<dbReference type="InterPro" id="IPR051411">
    <property type="entry name" value="Polyketide_trans_af380"/>
</dbReference>
<dbReference type="OrthoDB" id="9805123at2"/>
<dbReference type="PANTHER" id="PTHR47751:SF1">
    <property type="entry name" value="SUPERFAMILY HYDROLASE, PUTATIVE (AFU_ORTHOLOGUE AFUA_2G16580)-RELATED"/>
    <property type="match status" value="1"/>
</dbReference>
<dbReference type="EMBL" id="NOXV01000286">
    <property type="protein sequence ID" value="OYQ35110.1"/>
    <property type="molecule type" value="Genomic_DNA"/>
</dbReference>
<feature type="domain" description="SnoaL-like" evidence="1">
    <location>
        <begin position="2"/>
        <end position="96"/>
    </location>
</feature>
<evidence type="ECO:0000313" key="3">
    <source>
        <dbReference type="Proteomes" id="UP000216605"/>
    </source>
</evidence>
<dbReference type="PANTHER" id="PTHR47751">
    <property type="entry name" value="SUPERFAMILY HYDROLASE, PUTATIVE (AFU_ORTHOLOGUE AFUA_2G16580)-RELATED"/>
    <property type="match status" value="1"/>
</dbReference>